<protein>
    <submittedName>
        <fullName evidence="3">Uncharacterized protein</fullName>
    </submittedName>
</protein>
<dbReference type="VEuPathDB" id="VectorBase:AALB20_032698"/>
<evidence type="ECO:0000256" key="2">
    <source>
        <dbReference type="SAM" id="SignalP"/>
    </source>
</evidence>
<name>A0A182FQU8_ANOAL</name>
<dbReference type="OrthoDB" id="7735163at2759"/>
<dbReference type="RefSeq" id="XP_035778130.1">
    <property type="nucleotide sequence ID" value="XM_035922237.1"/>
</dbReference>
<evidence type="ECO:0000256" key="1">
    <source>
        <dbReference type="SAM" id="MobiDB-lite"/>
    </source>
</evidence>
<reference evidence="3 4" key="1">
    <citation type="journal article" date="2017" name="G3 (Bethesda)">
        <title>The Physical Genome Mapping of Anopheles albimanus Corrected Scaffold Misassemblies and Identified Interarm Rearrangements in Genus Anopheles.</title>
        <authorList>
            <person name="Artemov G.N."/>
            <person name="Peery A.N."/>
            <person name="Jiang X."/>
            <person name="Tu Z."/>
            <person name="Stegniy V.N."/>
            <person name="Sharakhova M.V."/>
            <person name="Sharakhov I.V."/>
        </authorList>
    </citation>
    <scope>NUCLEOTIDE SEQUENCE [LARGE SCALE GENOMIC DNA]</scope>
    <source>
        <strain evidence="3 4">ALBI9_A</strain>
    </source>
</reference>
<dbReference type="EnsemblMetazoa" id="AALB008919-RA">
    <property type="protein sequence ID" value="AALB008919-PA"/>
    <property type="gene ID" value="AALB008919"/>
</dbReference>
<keyword evidence="4" id="KW-1185">Reference proteome</keyword>
<organism evidence="3 4">
    <name type="scientific">Anopheles albimanus</name>
    <name type="common">New world malaria mosquito</name>
    <dbReference type="NCBI Taxonomy" id="7167"/>
    <lineage>
        <taxon>Eukaryota</taxon>
        <taxon>Metazoa</taxon>
        <taxon>Ecdysozoa</taxon>
        <taxon>Arthropoda</taxon>
        <taxon>Hexapoda</taxon>
        <taxon>Insecta</taxon>
        <taxon>Pterygota</taxon>
        <taxon>Neoptera</taxon>
        <taxon>Endopterygota</taxon>
        <taxon>Diptera</taxon>
        <taxon>Nematocera</taxon>
        <taxon>Culicoidea</taxon>
        <taxon>Culicidae</taxon>
        <taxon>Anophelinae</taxon>
        <taxon>Anopheles</taxon>
    </lineage>
</organism>
<feature type="chain" id="PRO_5043332584" evidence="2">
    <location>
        <begin position="25"/>
        <end position="422"/>
    </location>
</feature>
<dbReference type="VEuPathDB" id="VectorBase:AALB008919"/>
<reference evidence="3" key="2">
    <citation type="submission" date="2022-08" db="UniProtKB">
        <authorList>
            <consortium name="EnsemblMetazoa"/>
        </authorList>
    </citation>
    <scope>IDENTIFICATION</scope>
    <source>
        <strain evidence="3">STECLA/ALBI9_A</strain>
    </source>
</reference>
<feature type="region of interest" description="Disordered" evidence="1">
    <location>
        <begin position="390"/>
        <end position="422"/>
    </location>
</feature>
<dbReference type="KEGG" id="aali:118459151"/>
<evidence type="ECO:0000313" key="3">
    <source>
        <dbReference type="EnsemblMetazoa" id="AALB008919-PA"/>
    </source>
</evidence>
<dbReference type="Proteomes" id="UP000069272">
    <property type="component" value="Chromosome 2R"/>
</dbReference>
<dbReference type="AlphaFoldDB" id="A0A182FQU8"/>
<sequence>MKSLTVFALAGLVVIIVSFSVVVAYPQGCYECSKDEGYPREPCCECPQCRHHFEVQAPKDPGCKKKYNHHFDVVQITGCAKESYERLDAAVEVLPDPGCEKSYNYHYGVEKPCGCDKESYETLDFDVIKPKIPKKCKSVKLQAHADHPVRACQCDCLNRRYVQEDTQQNNTKPSILADVPSCEFDDSDRNRIPRLKRNVKASSAQVPFQFFLQQPQLARRRILRSRNAHILRVANDPRSKRNNDELPLLFSKNGFHCHCYPASGVGPAPHSEIVGAPRPANREQETPVHVGDVGRPVTYDQIKQHLDALPRTEYTPTTNDVIGNLTILFYDIYQQKHKQNFTVPLKYGTRTVVNEGGGLYRYDIKPIEGVYEPSPINKIASKGLRIAGRKLDRKVGQNGARSNRVRTRSTATGNRGDPVTIS</sequence>
<feature type="signal peptide" evidence="2">
    <location>
        <begin position="1"/>
        <end position="24"/>
    </location>
</feature>
<proteinExistence type="predicted"/>
<accession>A0A182FQU8</accession>
<dbReference type="GeneID" id="118459151"/>
<evidence type="ECO:0000313" key="4">
    <source>
        <dbReference type="Proteomes" id="UP000069272"/>
    </source>
</evidence>
<keyword evidence="2" id="KW-0732">Signal</keyword>